<sequence length="114" mass="13177">MASCTHNDIHSQSKQVIFRVYTFFKKLSAMENLSAEFFKKTQLITAEACGVSERTVQKIFAESKKSENENVTCAKTLFKSPSKTYYRKKNITDIDDFNADVVRRCVHEFYDKGN</sequence>
<accession>A0AAV0WGL1</accession>
<proteinExistence type="predicted"/>
<gene>
    <name evidence="1" type="ORF">MEUPH1_LOCUS10926</name>
</gene>
<reference evidence="1 2" key="1">
    <citation type="submission" date="2023-01" db="EMBL/GenBank/DDBJ databases">
        <authorList>
            <person name="Whitehead M."/>
        </authorList>
    </citation>
    <scope>NUCLEOTIDE SEQUENCE [LARGE SCALE GENOMIC DNA]</scope>
</reference>
<protein>
    <recommendedName>
        <fullName evidence="3">Transposase</fullName>
    </recommendedName>
</protein>
<keyword evidence="2" id="KW-1185">Reference proteome</keyword>
<organism evidence="1 2">
    <name type="scientific">Macrosiphum euphorbiae</name>
    <name type="common">potato aphid</name>
    <dbReference type="NCBI Taxonomy" id="13131"/>
    <lineage>
        <taxon>Eukaryota</taxon>
        <taxon>Metazoa</taxon>
        <taxon>Ecdysozoa</taxon>
        <taxon>Arthropoda</taxon>
        <taxon>Hexapoda</taxon>
        <taxon>Insecta</taxon>
        <taxon>Pterygota</taxon>
        <taxon>Neoptera</taxon>
        <taxon>Paraneoptera</taxon>
        <taxon>Hemiptera</taxon>
        <taxon>Sternorrhyncha</taxon>
        <taxon>Aphidomorpha</taxon>
        <taxon>Aphidoidea</taxon>
        <taxon>Aphididae</taxon>
        <taxon>Macrosiphini</taxon>
        <taxon>Macrosiphum</taxon>
    </lineage>
</organism>
<evidence type="ECO:0008006" key="3">
    <source>
        <dbReference type="Google" id="ProtNLM"/>
    </source>
</evidence>
<dbReference type="AlphaFoldDB" id="A0AAV0WGL1"/>
<dbReference type="EMBL" id="CARXXK010000002">
    <property type="protein sequence ID" value="CAI6355019.1"/>
    <property type="molecule type" value="Genomic_DNA"/>
</dbReference>
<name>A0AAV0WGL1_9HEMI</name>
<dbReference type="Proteomes" id="UP001160148">
    <property type="component" value="Unassembled WGS sequence"/>
</dbReference>
<evidence type="ECO:0000313" key="2">
    <source>
        <dbReference type="Proteomes" id="UP001160148"/>
    </source>
</evidence>
<evidence type="ECO:0000313" key="1">
    <source>
        <dbReference type="EMBL" id="CAI6355019.1"/>
    </source>
</evidence>
<comment type="caution">
    <text evidence="1">The sequence shown here is derived from an EMBL/GenBank/DDBJ whole genome shotgun (WGS) entry which is preliminary data.</text>
</comment>